<feature type="transmembrane region" description="Helical" evidence="7">
    <location>
        <begin position="12"/>
        <end position="35"/>
    </location>
</feature>
<feature type="transmembrane region" description="Helical" evidence="7">
    <location>
        <begin position="219"/>
        <end position="239"/>
    </location>
</feature>
<evidence type="ECO:0000256" key="5">
    <source>
        <dbReference type="ARBA" id="ARBA00022989"/>
    </source>
</evidence>
<keyword evidence="3" id="KW-1003">Cell membrane</keyword>
<evidence type="ECO:0000256" key="1">
    <source>
        <dbReference type="ARBA" id="ARBA00004651"/>
    </source>
</evidence>
<keyword evidence="4 7" id="KW-0812">Transmembrane</keyword>
<dbReference type="PROSITE" id="PS50928">
    <property type="entry name" value="ABC_TM1"/>
    <property type="match status" value="1"/>
</dbReference>
<dbReference type="PANTHER" id="PTHR30151:SF20">
    <property type="entry name" value="ABC TRANSPORTER PERMEASE PROTEIN HI_0355-RELATED"/>
    <property type="match status" value="1"/>
</dbReference>
<reference evidence="9 10" key="1">
    <citation type="submission" date="2023-07" db="EMBL/GenBank/DDBJ databases">
        <title>Genomic Encyclopedia of Type Strains, Phase IV (KMG-IV): sequencing the most valuable type-strain genomes for metagenomic binning, comparative biology and taxonomic classification.</title>
        <authorList>
            <person name="Goeker M."/>
        </authorList>
    </citation>
    <scope>NUCLEOTIDE SEQUENCE [LARGE SCALE GENOMIC DNA]</scope>
    <source>
        <strain evidence="9 10">B1-1</strain>
    </source>
</reference>
<evidence type="ECO:0000256" key="2">
    <source>
        <dbReference type="ARBA" id="ARBA00022448"/>
    </source>
</evidence>
<feature type="domain" description="ABC transmembrane type-1" evidence="8">
    <location>
        <begin position="52"/>
        <end position="236"/>
    </location>
</feature>
<gene>
    <name evidence="9" type="ORF">QO015_000378</name>
</gene>
<evidence type="ECO:0000256" key="4">
    <source>
        <dbReference type="ARBA" id="ARBA00022692"/>
    </source>
</evidence>
<keyword evidence="5 7" id="KW-1133">Transmembrane helix</keyword>
<proteinExistence type="inferred from homology"/>
<evidence type="ECO:0000259" key="8">
    <source>
        <dbReference type="PROSITE" id="PS50928"/>
    </source>
</evidence>
<dbReference type="RefSeq" id="WP_266281823.1">
    <property type="nucleotide sequence ID" value="NZ_JAPKNF010000001.1"/>
</dbReference>
<protein>
    <submittedName>
        <fullName evidence="9">NitT/TauT family transport system permease protein</fullName>
    </submittedName>
</protein>
<dbReference type="Proteomes" id="UP001223743">
    <property type="component" value="Unassembled WGS sequence"/>
</dbReference>
<comment type="subcellular location">
    <subcellularLocation>
        <location evidence="1 7">Cell membrane</location>
        <topology evidence="1 7">Multi-pass membrane protein</topology>
    </subcellularLocation>
</comment>
<organism evidence="9 10">
    <name type="scientific">Kaistia geumhonensis</name>
    <dbReference type="NCBI Taxonomy" id="410839"/>
    <lineage>
        <taxon>Bacteria</taxon>
        <taxon>Pseudomonadati</taxon>
        <taxon>Pseudomonadota</taxon>
        <taxon>Alphaproteobacteria</taxon>
        <taxon>Hyphomicrobiales</taxon>
        <taxon>Kaistiaceae</taxon>
        <taxon>Kaistia</taxon>
    </lineage>
</organism>
<dbReference type="EMBL" id="JAUSWJ010000001">
    <property type="protein sequence ID" value="MDQ0514765.1"/>
    <property type="molecule type" value="Genomic_DNA"/>
</dbReference>
<comment type="caution">
    <text evidence="9">The sequence shown here is derived from an EMBL/GenBank/DDBJ whole genome shotgun (WGS) entry which is preliminary data.</text>
</comment>
<evidence type="ECO:0000256" key="7">
    <source>
        <dbReference type="RuleBase" id="RU363032"/>
    </source>
</evidence>
<keyword evidence="6 7" id="KW-0472">Membrane</keyword>
<name>A0ABU0M1D4_9HYPH</name>
<dbReference type="InterPro" id="IPR035906">
    <property type="entry name" value="MetI-like_sf"/>
</dbReference>
<dbReference type="CDD" id="cd06261">
    <property type="entry name" value="TM_PBP2"/>
    <property type="match status" value="1"/>
</dbReference>
<keyword evidence="2 7" id="KW-0813">Transport</keyword>
<evidence type="ECO:0000256" key="3">
    <source>
        <dbReference type="ARBA" id="ARBA00022475"/>
    </source>
</evidence>
<feature type="transmembrane region" description="Helical" evidence="7">
    <location>
        <begin position="90"/>
        <end position="115"/>
    </location>
</feature>
<dbReference type="InterPro" id="IPR000515">
    <property type="entry name" value="MetI-like"/>
</dbReference>
<feature type="transmembrane region" description="Helical" evidence="7">
    <location>
        <begin position="122"/>
        <end position="139"/>
    </location>
</feature>
<feature type="transmembrane region" description="Helical" evidence="7">
    <location>
        <begin position="56"/>
        <end position="84"/>
    </location>
</feature>
<evidence type="ECO:0000313" key="10">
    <source>
        <dbReference type="Proteomes" id="UP001223743"/>
    </source>
</evidence>
<keyword evidence="10" id="KW-1185">Reference proteome</keyword>
<evidence type="ECO:0000256" key="6">
    <source>
        <dbReference type="ARBA" id="ARBA00023136"/>
    </source>
</evidence>
<sequence>MSLLHSALPVLAALAILLLAWQFGAALLGIPTYILPRPAEIVATAITKSGLLGDALYVTLVEAVAGFLIGAAAGILLAVVMMLAPPVEAVLMPVAIVVNAVPSVAFVPLVLLWFGLGMASKIAIGALAVVFVVLLNLLAGLKRPEAEAINLMRSFGAGPVGILFRLRFPAAMPQLVTGLRVGLARSTIAVIVAEMMGAYSGIGQVIYQATGQVDYLTVWAAVFVAMLGSLALYGVLVAIDRKLVWWR</sequence>
<evidence type="ECO:0000313" key="9">
    <source>
        <dbReference type="EMBL" id="MDQ0514765.1"/>
    </source>
</evidence>
<accession>A0ABU0M1D4</accession>
<dbReference type="Gene3D" id="1.10.3720.10">
    <property type="entry name" value="MetI-like"/>
    <property type="match status" value="1"/>
</dbReference>
<dbReference type="SUPFAM" id="SSF161098">
    <property type="entry name" value="MetI-like"/>
    <property type="match status" value="1"/>
</dbReference>
<feature type="transmembrane region" description="Helical" evidence="7">
    <location>
        <begin position="188"/>
        <end position="207"/>
    </location>
</feature>
<comment type="similarity">
    <text evidence="7">Belongs to the binding-protein-dependent transport system permease family.</text>
</comment>
<dbReference type="Pfam" id="PF00528">
    <property type="entry name" value="BPD_transp_1"/>
    <property type="match status" value="1"/>
</dbReference>
<dbReference type="PANTHER" id="PTHR30151">
    <property type="entry name" value="ALKANE SULFONATE ABC TRANSPORTER-RELATED, MEMBRANE SUBUNIT"/>
    <property type="match status" value="1"/>
</dbReference>